<evidence type="ECO:0000313" key="1">
    <source>
        <dbReference type="EMBL" id="KTS96329.1"/>
    </source>
</evidence>
<dbReference type="RefSeq" id="WP_058701647.1">
    <property type="nucleotide sequence ID" value="NZ_CP099540.1"/>
</dbReference>
<dbReference type="Proteomes" id="UP000072520">
    <property type="component" value="Unassembled WGS sequence"/>
</dbReference>
<dbReference type="EMBL" id="LDSI01000019">
    <property type="protein sequence ID" value="KTS96329.1"/>
    <property type="molecule type" value="Genomic_DNA"/>
</dbReference>
<protein>
    <submittedName>
        <fullName evidence="1">Uncharacterized protein</fullName>
    </submittedName>
</protein>
<accession>A0AB34VDT6</accession>
<proteinExistence type="predicted"/>
<comment type="caution">
    <text evidence="1">The sequence shown here is derived from an EMBL/GenBank/DDBJ whole genome shotgun (WGS) entry which is preliminary data.</text>
</comment>
<reference evidence="1 2" key="1">
    <citation type="journal article" date="2016" name="Front. Microbiol.">
        <title>Genomic Resource of Rice Seed Associated Bacteria.</title>
        <authorList>
            <person name="Midha S."/>
            <person name="Bansal K."/>
            <person name="Sharma S."/>
            <person name="Kumar N."/>
            <person name="Patil P.P."/>
            <person name="Chaudhry V."/>
            <person name="Patil P.B."/>
        </authorList>
    </citation>
    <scope>NUCLEOTIDE SEQUENCE [LARGE SCALE GENOMIC DNA]</scope>
    <source>
        <strain evidence="1 2">RSA13</strain>
    </source>
</reference>
<evidence type="ECO:0000313" key="2">
    <source>
        <dbReference type="Proteomes" id="UP000072520"/>
    </source>
</evidence>
<sequence length="158" mass="18363">MKISRLAISRLKKVKWFVNVGKASSLQNIRHVTNESDFIKHITSIEWENATIEAGNEITGYLAKKYTKEYQEWNSLVREAKDIISKEIIPLMKTINGIEENVILDNVKWDLVNFLMEDYYKEYLKGDLFFASLIEVYEDGHIPCGLEGKWPSGKLVIY</sequence>
<name>A0AB34VDT6_9GAMM</name>
<organism evidence="1 2">
    <name type="scientific">Pantoea stewartii</name>
    <dbReference type="NCBI Taxonomy" id="66269"/>
    <lineage>
        <taxon>Bacteria</taxon>
        <taxon>Pseudomonadati</taxon>
        <taxon>Pseudomonadota</taxon>
        <taxon>Gammaproteobacteria</taxon>
        <taxon>Enterobacterales</taxon>
        <taxon>Erwiniaceae</taxon>
        <taxon>Pantoea</taxon>
    </lineage>
</organism>
<gene>
    <name evidence="1" type="ORF">RSA13_14090</name>
</gene>
<dbReference type="AlphaFoldDB" id="A0AB34VDT6"/>